<feature type="transmembrane region" description="Helical" evidence="1">
    <location>
        <begin position="150"/>
        <end position="172"/>
    </location>
</feature>
<organism evidence="2 3">
    <name type="scientific">Aquisalimonas asiatica</name>
    <dbReference type="NCBI Taxonomy" id="406100"/>
    <lineage>
        <taxon>Bacteria</taxon>
        <taxon>Pseudomonadati</taxon>
        <taxon>Pseudomonadota</taxon>
        <taxon>Gammaproteobacteria</taxon>
        <taxon>Chromatiales</taxon>
        <taxon>Ectothiorhodospiraceae</taxon>
        <taxon>Aquisalimonas</taxon>
    </lineage>
</organism>
<sequence>MNEPTLTGDQSPAPRGLIAAMGWTMGLLARHWWRLTLFGGAVLAVMIALHWVTPVSRSAAFVSAFLLTQFLHVFALMAGLRLLYNWEHGITPWWRIGALRLLLPAIGVTVLMQLMLWAISGLLSVVLKLFGLPSISAITHGAPVLSSGAFSLFAVVVIVLAIVLTIISVRMVPWVPLMSLRRLGVIAALKRAWSLTFDSWWFTALLALFYAALTVGAEIALEAGLYALPLHGYELFWWIMMGLAQAFIAFSIALVVPVGYVLVHSLEAREATRLEQLRPVSRNRDQ</sequence>
<keyword evidence="1" id="KW-1133">Transmembrane helix</keyword>
<feature type="transmembrane region" description="Helical" evidence="1">
    <location>
        <begin position="101"/>
        <end position="130"/>
    </location>
</feature>
<keyword evidence="3" id="KW-1185">Reference proteome</keyword>
<protein>
    <recommendedName>
        <fullName evidence="4">Membrane domain of glycerophosphoryl diester phosphodiesterase</fullName>
    </recommendedName>
</protein>
<evidence type="ECO:0008006" key="4">
    <source>
        <dbReference type="Google" id="ProtNLM"/>
    </source>
</evidence>
<evidence type="ECO:0000313" key="2">
    <source>
        <dbReference type="EMBL" id="SEP01854.1"/>
    </source>
</evidence>
<dbReference type="AlphaFoldDB" id="A0A1H8UG54"/>
<evidence type="ECO:0000256" key="1">
    <source>
        <dbReference type="SAM" id="Phobius"/>
    </source>
</evidence>
<dbReference type="RefSeq" id="WP_091644920.1">
    <property type="nucleotide sequence ID" value="NZ_FOEG01000006.1"/>
</dbReference>
<proteinExistence type="predicted"/>
<evidence type="ECO:0000313" key="3">
    <source>
        <dbReference type="Proteomes" id="UP000199657"/>
    </source>
</evidence>
<keyword evidence="1" id="KW-0812">Transmembrane</keyword>
<dbReference type="STRING" id="406100.SAMN04488052_106164"/>
<dbReference type="EMBL" id="FOEG01000006">
    <property type="protein sequence ID" value="SEP01854.1"/>
    <property type="molecule type" value="Genomic_DNA"/>
</dbReference>
<feature type="transmembrane region" description="Helical" evidence="1">
    <location>
        <begin position="32"/>
        <end position="52"/>
    </location>
</feature>
<keyword evidence="1" id="KW-0472">Membrane</keyword>
<reference evidence="2 3" key="1">
    <citation type="submission" date="2016-10" db="EMBL/GenBank/DDBJ databases">
        <authorList>
            <person name="de Groot N.N."/>
        </authorList>
    </citation>
    <scope>NUCLEOTIDE SEQUENCE [LARGE SCALE GENOMIC DNA]</scope>
    <source>
        <strain evidence="2 3">CGMCC 1.6291</strain>
    </source>
</reference>
<accession>A0A1H8UG54</accession>
<name>A0A1H8UG54_9GAMM</name>
<gene>
    <name evidence="2" type="ORF">SAMN04488052_106164</name>
</gene>
<feature type="transmembrane region" description="Helical" evidence="1">
    <location>
        <begin position="58"/>
        <end position="80"/>
    </location>
</feature>
<feature type="transmembrane region" description="Helical" evidence="1">
    <location>
        <begin position="235"/>
        <end position="263"/>
    </location>
</feature>
<dbReference type="Proteomes" id="UP000199657">
    <property type="component" value="Unassembled WGS sequence"/>
</dbReference>
<feature type="transmembrane region" description="Helical" evidence="1">
    <location>
        <begin position="192"/>
        <end position="215"/>
    </location>
</feature>